<dbReference type="InterPro" id="IPR002327">
    <property type="entry name" value="Cyt_c_1A/1B"/>
</dbReference>
<comment type="similarity">
    <text evidence="1">Belongs to the cytochrome c family.</text>
</comment>
<dbReference type="InParanoid" id="D2I4R0"/>
<sequence length="35" mass="4044">EYLENPKKYLPETKMIFTGIKAGERADLIAYLKKA</sequence>
<evidence type="ECO:0008006" key="3">
    <source>
        <dbReference type="Google" id="ProtNLM"/>
    </source>
</evidence>
<dbReference type="SUPFAM" id="SSF46626">
    <property type="entry name" value="Cytochrome c"/>
    <property type="match status" value="1"/>
</dbReference>
<evidence type="ECO:0000256" key="1">
    <source>
        <dbReference type="ARBA" id="ARBA00006488"/>
    </source>
</evidence>
<dbReference type="EMBL" id="GL194534">
    <property type="protein sequence ID" value="EFB21841.1"/>
    <property type="molecule type" value="Genomic_DNA"/>
</dbReference>
<proteinExistence type="inferred from homology"/>
<dbReference type="Gene3D" id="1.10.760.10">
    <property type="entry name" value="Cytochrome c-like domain"/>
    <property type="match status" value="1"/>
</dbReference>
<dbReference type="GO" id="GO:0009055">
    <property type="term" value="F:electron transfer activity"/>
    <property type="evidence" value="ECO:0007669"/>
    <property type="project" value="InterPro"/>
</dbReference>
<dbReference type="PRINTS" id="PR00604">
    <property type="entry name" value="CYTCHRMECIAB"/>
</dbReference>
<accession>D2I4R0</accession>
<dbReference type="AlphaFoldDB" id="D2I4R0"/>
<protein>
    <recommendedName>
        <fullName evidence="3">Cytochrome c domain-containing protein</fullName>
    </recommendedName>
</protein>
<dbReference type="InterPro" id="IPR036909">
    <property type="entry name" value="Cyt_c-like_dom_sf"/>
</dbReference>
<reference evidence="2" key="1">
    <citation type="journal article" date="2010" name="Nature">
        <title>The sequence and de novo assembly of the giant panda genome.</title>
        <authorList>
            <person name="Li R."/>
            <person name="Fan W."/>
            <person name="Tian G."/>
            <person name="Zhu H."/>
            <person name="He L."/>
            <person name="Cai J."/>
            <person name="Huang Q."/>
            <person name="Cai Q."/>
            <person name="Li B."/>
            <person name="Bai Y."/>
            <person name="Zhang Z."/>
            <person name="Zhang Y."/>
            <person name="Wang W."/>
            <person name="Li J."/>
            <person name="Wei F."/>
            <person name="Li H."/>
            <person name="Jian M."/>
            <person name="Li J."/>
            <person name="Zhang Z."/>
            <person name="Nielsen R."/>
            <person name="Li D."/>
            <person name="Gu W."/>
            <person name="Yang Z."/>
            <person name="Xuan Z."/>
            <person name="Ryder O.A."/>
            <person name="Leung F.C."/>
            <person name="Zhou Y."/>
            <person name="Cao J."/>
            <person name="Sun X."/>
            <person name="Fu Y."/>
            <person name="Fang X."/>
            <person name="Guo X."/>
            <person name="Wang B."/>
            <person name="Hou R."/>
            <person name="Shen F."/>
            <person name="Mu B."/>
            <person name="Ni P."/>
            <person name="Lin R."/>
            <person name="Qian W."/>
            <person name="Wang G."/>
            <person name="Yu C."/>
            <person name="Nie W."/>
            <person name="Wang J."/>
            <person name="Wu Z."/>
            <person name="Liang H."/>
            <person name="Min J."/>
            <person name="Wu Q."/>
            <person name="Cheng S."/>
            <person name="Ruan J."/>
            <person name="Wang M."/>
            <person name="Shi Z."/>
            <person name="Wen M."/>
            <person name="Liu B."/>
            <person name="Ren X."/>
            <person name="Zheng H."/>
            <person name="Dong D."/>
            <person name="Cook K."/>
            <person name="Shan G."/>
            <person name="Zhang H."/>
            <person name="Kosiol C."/>
            <person name="Xie X."/>
            <person name="Lu Z."/>
            <person name="Zheng H."/>
            <person name="Li Y."/>
            <person name="Steiner C.C."/>
            <person name="Lam T.T."/>
            <person name="Lin S."/>
            <person name="Zhang Q."/>
            <person name="Li G."/>
            <person name="Tian J."/>
            <person name="Gong T."/>
            <person name="Liu H."/>
            <person name="Zhang D."/>
            <person name="Fang L."/>
            <person name="Ye C."/>
            <person name="Zhang J."/>
            <person name="Hu W."/>
            <person name="Xu A."/>
            <person name="Ren Y."/>
            <person name="Zhang G."/>
            <person name="Bruford M.W."/>
            <person name="Li Q."/>
            <person name="Ma L."/>
            <person name="Guo Y."/>
            <person name="An N."/>
            <person name="Hu Y."/>
            <person name="Zheng Y."/>
            <person name="Shi Y."/>
            <person name="Li Z."/>
            <person name="Liu Q."/>
            <person name="Chen Y."/>
            <person name="Zhao J."/>
            <person name="Qu N."/>
            <person name="Zhao S."/>
            <person name="Tian F."/>
            <person name="Wang X."/>
            <person name="Wang H."/>
            <person name="Xu L."/>
            <person name="Liu X."/>
            <person name="Vinar T."/>
            <person name="Wang Y."/>
            <person name="Lam T.W."/>
            <person name="Yiu S.M."/>
            <person name="Liu S."/>
            <person name="Zhang H."/>
            <person name="Li D."/>
            <person name="Huang Y."/>
            <person name="Wang X."/>
            <person name="Yang G."/>
            <person name="Jiang Z."/>
            <person name="Wang J."/>
            <person name="Qin N."/>
            <person name="Li L."/>
            <person name="Li J."/>
            <person name="Bolund L."/>
            <person name="Kristiansen K."/>
            <person name="Wong G.K."/>
            <person name="Olson M."/>
            <person name="Zhang X."/>
            <person name="Li S."/>
            <person name="Yang H."/>
            <person name="Wang J."/>
            <person name="Wang J."/>
        </authorList>
    </citation>
    <scope>NUCLEOTIDE SEQUENCE [LARGE SCALE GENOMIC DNA]</scope>
</reference>
<feature type="non-terminal residue" evidence="2">
    <location>
        <position position="35"/>
    </location>
</feature>
<dbReference type="GO" id="GO:0020037">
    <property type="term" value="F:heme binding"/>
    <property type="evidence" value="ECO:0007669"/>
    <property type="project" value="InterPro"/>
</dbReference>
<organism evidence="2">
    <name type="scientific">Ailuropoda melanoleuca</name>
    <name type="common">Giant panda</name>
    <dbReference type="NCBI Taxonomy" id="9646"/>
    <lineage>
        <taxon>Eukaryota</taxon>
        <taxon>Metazoa</taxon>
        <taxon>Chordata</taxon>
        <taxon>Craniata</taxon>
        <taxon>Vertebrata</taxon>
        <taxon>Euteleostomi</taxon>
        <taxon>Mammalia</taxon>
        <taxon>Eutheria</taxon>
        <taxon>Laurasiatheria</taxon>
        <taxon>Carnivora</taxon>
        <taxon>Caniformia</taxon>
        <taxon>Ursidae</taxon>
        <taxon>Ailuropoda</taxon>
    </lineage>
</organism>
<name>D2I4R0_AILME</name>
<feature type="non-terminal residue" evidence="2">
    <location>
        <position position="1"/>
    </location>
</feature>
<gene>
    <name evidence="2" type="ORF">PANDA_020607</name>
</gene>
<evidence type="ECO:0000313" key="2">
    <source>
        <dbReference type="EMBL" id="EFB21841.1"/>
    </source>
</evidence>